<feature type="domain" description="Phosphoribosyltransferase" evidence="1">
    <location>
        <begin position="53"/>
        <end position="179"/>
    </location>
</feature>
<sequence>MHESTGVPENHTAQMGSQQVTLPVVPVSDDLSIALMMVIDQPVSVIETAGRELAAHFRAVEPDIVVAPATLGIPVAIEVTRALGLDDYVILQKTRKVHLGDALEAPVHAITSTAGASLLLDRARLDDVAGRRVLFVDDVISTGSSSGAALCLLEEAGADVVGVGALLAEGDGWPEALADYTDRLFALGRIPLFPR</sequence>
<organism evidence="2 3">
    <name type="scientific">Microbacterium aquimaris</name>
    <dbReference type="NCBI Taxonomy" id="459816"/>
    <lineage>
        <taxon>Bacteria</taxon>
        <taxon>Bacillati</taxon>
        <taxon>Actinomycetota</taxon>
        <taxon>Actinomycetes</taxon>
        <taxon>Micrococcales</taxon>
        <taxon>Microbacteriaceae</taxon>
        <taxon>Microbacterium</taxon>
    </lineage>
</organism>
<comment type="caution">
    <text evidence="2">The sequence shown here is derived from an EMBL/GenBank/DDBJ whole genome shotgun (WGS) entry which is preliminary data.</text>
</comment>
<keyword evidence="2" id="KW-0328">Glycosyltransferase</keyword>
<evidence type="ECO:0000313" key="3">
    <source>
        <dbReference type="Proteomes" id="UP001291912"/>
    </source>
</evidence>
<keyword evidence="3" id="KW-1185">Reference proteome</keyword>
<dbReference type="SUPFAM" id="SSF53271">
    <property type="entry name" value="PRTase-like"/>
    <property type="match status" value="1"/>
</dbReference>
<dbReference type="Pfam" id="PF00156">
    <property type="entry name" value="Pribosyltran"/>
    <property type="match status" value="1"/>
</dbReference>
<dbReference type="CDD" id="cd06223">
    <property type="entry name" value="PRTases_typeI"/>
    <property type="match status" value="1"/>
</dbReference>
<gene>
    <name evidence="2" type="ORF">R2Q92_00070</name>
</gene>
<proteinExistence type="predicted"/>
<protein>
    <submittedName>
        <fullName evidence="2">Phosphoribosyltransferase family protein</fullName>
    </submittedName>
</protein>
<name>A0ABU5N2A1_9MICO</name>
<reference evidence="2 3" key="1">
    <citation type="submission" date="2023-10" db="EMBL/GenBank/DDBJ databases">
        <title>Microbacterium xanthum sp. nov., isolated from seaweed.</title>
        <authorList>
            <person name="Lee S.D."/>
        </authorList>
    </citation>
    <scope>NUCLEOTIDE SEQUENCE [LARGE SCALE GENOMIC DNA]</scope>
    <source>
        <strain evidence="2 3">KCTC 19124</strain>
    </source>
</reference>
<dbReference type="Gene3D" id="3.40.50.2020">
    <property type="match status" value="1"/>
</dbReference>
<keyword evidence="2" id="KW-0808">Transferase</keyword>
<dbReference type="RefSeq" id="WP_194422968.1">
    <property type="nucleotide sequence ID" value="NZ_BAAAPT010000001.1"/>
</dbReference>
<dbReference type="InterPro" id="IPR000836">
    <property type="entry name" value="PRTase_dom"/>
</dbReference>
<accession>A0ABU5N2A1</accession>
<dbReference type="EMBL" id="JAWJYN010000001">
    <property type="protein sequence ID" value="MDZ8160216.1"/>
    <property type="molecule type" value="Genomic_DNA"/>
</dbReference>
<dbReference type="PANTHER" id="PTHR43218:SF1">
    <property type="entry name" value="PHOSPHORIBOSYLTRANSFERASE"/>
    <property type="match status" value="1"/>
</dbReference>
<evidence type="ECO:0000313" key="2">
    <source>
        <dbReference type="EMBL" id="MDZ8160216.1"/>
    </source>
</evidence>
<dbReference type="GO" id="GO:0016757">
    <property type="term" value="F:glycosyltransferase activity"/>
    <property type="evidence" value="ECO:0007669"/>
    <property type="project" value="UniProtKB-KW"/>
</dbReference>
<evidence type="ECO:0000259" key="1">
    <source>
        <dbReference type="Pfam" id="PF00156"/>
    </source>
</evidence>
<dbReference type="InterPro" id="IPR029057">
    <property type="entry name" value="PRTase-like"/>
</dbReference>
<dbReference type="PANTHER" id="PTHR43218">
    <property type="entry name" value="PHOSPHORIBOSYLTRANSFERASE-RELATED"/>
    <property type="match status" value="1"/>
</dbReference>
<dbReference type="Proteomes" id="UP001291912">
    <property type="component" value="Unassembled WGS sequence"/>
</dbReference>